<reference evidence="2 3" key="1">
    <citation type="submission" date="2023-07" db="EMBL/GenBank/DDBJ databases">
        <title>Sorghum-associated microbial communities from plants grown in Nebraska, USA.</title>
        <authorList>
            <person name="Schachtman D."/>
        </authorList>
    </citation>
    <scope>NUCLEOTIDE SEQUENCE [LARGE SCALE GENOMIC DNA]</scope>
    <source>
        <strain evidence="2 3">DS2154</strain>
    </source>
</reference>
<feature type="transmembrane region" description="Helical" evidence="1">
    <location>
        <begin position="72"/>
        <end position="88"/>
    </location>
</feature>
<evidence type="ECO:0000256" key="1">
    <source>
        <dbReference type="SAM" id="Phobius"/>
    </source>
</evidence>
<protein>
    <submittedName>
        <fullName evidence="2">Uncharacterized protein</fullName>
    </submittedName>
</protein>
<name>A0ABU1N0K3_9CAUL</name>
<keyword evidence="1" id="KW-0812">Transmembrane</keyword>
<dbReference type="RefSeq" id="WP_163232915.1">
    <property type="nucleotide sequence ID" value="NZ_BMLD01000011.1"/>
</dbReference>
<keyword evidence="3" id="KW-1185">Reference proteome</keyword>
<feature type="transmembrane region" description="Helical" evidence="1">
    <location>
        <begin position="43"/>
        <end position="66"/>
    </location>
</feature>
<evidence type="ECO:0000313" key="2">
    <source>
        <dbReference type="EMBL" id="MDR6531947.1"/>
    </source>
</evidence>
<organism evidence="2 3">
    <name type="scientific">Caulobacter rhizosphaerae</name>
    <dbReference type="NCBI Taxonomy" id="2010972"/>
    <lineage>
        <taxon>Bacteria</taxon>
        <taxon>Pseudomonadati</taxon>
        <taxon>Pseudomonadota</taxon>
        <taxon>Alphaproteobacteria</taxon>
        <taxon>Caulobacterales</taxon>
        <taxon>Caulobacteraceae</taxon>
        <taxon>Caulobacter</taxon>
    </lineage>
</organism>
<keyword evidence="1" id="KW-0472">Membrane</keyword>
<feature type="transmembrane region" description="Helical" evidence="1">
    <location>
        <begin position="12"/>
        <end position="31"/>
    </location>
</feature>
<dbReference type="EMBL" id="JAVDRL010000007">
    <property type="protein sequence ID" value="MDR6531947.1"/>
    <property type="molecule type" value="Genomic_DNA"/>
</dbReference>
<proteinExistence type="predicted"/>
<gene>
    <name evidence="2" type="ORF">J2800_002700</name>
</gene>
<accession>A0ABU1N0K3</accession>
<keyword evidence="1" id="KW-1133">Transmembrane helix</keyword>
<dbReference type="Proteomes" id="UP001262754">
    <property type="component" value="Unassembled WGS sequence"/>
</dbReference>
<evidence type="ECO:0000313" key="3">
    <source>
        <dbReference type="Proteomes" id="UP001262754"/>
    </source>
</evidence>
<sequence length="105" mass="11542">MNGALDSDILMTVLPLILAALLVGFGLAGTVTPPPVKAWMRRWIFRPFAVLVWIGWVAYVLVLLALQPARPMNWVFLALAGLFSWQIVKGRKAAAKSHPEMGTSE</sequence>
<comment type="caution">
    <text evidence="2">The sequence shown here is derived from an EMBL/GenBank/DDBJ whole genome shotgun (WGS) entry which is preliminary data.</text>
</comment>